<comment type="caution">
    <text evidence="1">The sequence shown here is derived from an EMBL/GenBank/DDBJ whole genome shotgun (WGS) entry which is preliminary data.</text>
</comment>
<evidence type="ECO:0000313" key="1">
    <source>
        <dbReference type="EMBL" id="EJL69459.1"/>
    </source>
</evidence>
<evidence type="ECO:0000313" key="2">
    <source>
        <dbReference type="Proteomes" id="UP000007509"/>
    </source>
</evidence>
<keyword evidence="2" id="KW-1185">Reference proteome</keyword>
<proteinExistence type="predicted"/>
<organism evidence="1 2">
    <name type="scientific">Chryseobacterium populi</name>
    <dbReference type="NCBI Taxonomy" id="1144316"/>
    <lineage>
        <taxon>Bacteria</taxon>
        <taxon>Pseudomonadati</taxon>
        <taxon>Bacteroidota</taxon>
        <taxon>Flavobacteriia</taxon>
        <taxon>Flavobacteriales</taxon>
        <taxon>Weeksellaceae</taxon>
        <taxon>Chryseobacterium group</taxon>
        <taxon>Chryseobacterium</taxon>
    </lineage>
</organism>
<accession>J3CDH6</accession>
<name>J3CDH6_9FLAO</name>
<dbReference type="EMBL" id="AKJY01000070">
    <property type="protein sequence ID" value="EJL69459.1"/>
    <property type="molecule type" value="Genomic_DNA"/>
</dbReference>
<gene>
    <name evidence="1" type="ORF">PMI13_03262</name>
</gene>
<sequence>MEISFFTLTKLSNISLRMILNKLNNLTSHLIWGDSEFFLESITEVL</sequence>
<dbReference type="Proteomes" id="UP000007509">
    <property type="component" value="Unassembled WGS sequence"/>
</dbReference>
<reference evidence="1 2" key="1">
    <citation type="journal article" date="2012" name="J. Bacteriol.">
        <title>Twenty-one genome sequences from Pseudomonas species and 19 genome sequences from diverse bacteria isolated from the rhizosphere and endosphere of Populus deltoides.</title>
        <authorList>
            <person name="Brown S.D."/>
            <person name="Utturkar S.M."/>
            <person name="Klingeman D.M."/>
            <person name="Johnson C.M."/>
            <person name="Martin S.L."/>
            <person name="Land M.L."/>
            <person name="Lu T.Y."/>
            <person name="Schadt C.W."/>
            <person name="Doktycz M.J."/>
            <person name="Pelletier D.A."/>
        </authorList>
    </citation>
    <scope>NUCLEOTIDE SEQUENCE [LARGE SCALE GENOMIC DNA]</scope>
    <source>
        <strain evidence="1 2">CF314</strain>
    </source>
</reference>
<protein>
    <submittedName>
        <fullName evidence="1">Uncharacterized protein</fullName>
    </submittedName>
</protein>
<dbReference type="AlphaFoldDB" id="J3CDH6"/>